<reference evidence="2" key="1">
    <citation type="submission" date="2020-03" db="EMBL/GenBank/DDBJ databases">
        <title>Draft sequencing of Calidifontibacter sp. DB0510.</title>
        <authorList>
            <person name="Kim D.-U."/>
        </authorList>
    </citation>
    <scope>NUCLEOTIDE SEQUENCE</scope>
    <source>
        <strain evidence="2">DB0510</strain>
    </source>
</reference>
<dbReference type="Pfam" id="PF25681">
    <property type="entry name" value="Phage_TTP_17"/>
    <property type="match status" value="1"/>
</dbReference>
<sequence>MLNSGNVRVGVTGEVNVGPTSTTPPTGTTGPVPTGMKGLGYVDDKGVTEDPNKSTKVIKAWQKGATVRTLVTDGTLTYKFRLIETTAETTALFWGTTVTQTATEGSFVNDPTATGGRKCFLIDVLDGGNLRRIWIPQGEVTDTTALTYNNGDEYGYEVTVTAYYDNALGGNAKTFDTALKNAA</sequence>
<comment type="caution">
    <text evidence="2">The sequence shown here is derived from an EMBL/GenBank/DDBJ whole genome shotgun (WGS) entry which is preliminary data.</text>
</comment>
<accession>A0A967E8Y8</accession>
<organism evidence="2 3">
    <name type="scientific">Metallococcus carri</name>
    <dbReference type="NCBI Taxonomy" id="1656884"/>
    <lineage>
        <taxon>Bacteria</taxon>
        <taxon>Bacillati</taxon>
        <taxon>Actinomycetota</taxon>
        <taxon>Actinomycetes</taxon>
        <taxon>Micrococcales</taxon>
        <taxon>Dermacoccaceae</taxon>
        <taxon>Metallococcus</taxon>
    </lineage>
</organism>
<dbReference type="Proteomes" id="UP000744769">
    <property type="component" value="Unassembled WGS sequence"/>
</dbReference>
<dbReference type="AlphaFoldDB" id="A0A967E8Y8"/>
<dbReference type="InterPro" id="IPR058154">
    <property type="entry name" value="Bxb1_TTP-like"/>
</dbReference>
<name>A0A967E8Y8_9MICO</name>
<dbReference type="EMBL" id="JAAOIV010000005">
    <property type="protein sequence ID" value="NHN55772.1"/>
    <property type="molecule type" value="Genomic_DNA"/>
</dbReference>
<evidence type="ECO:0000313" key="3">
    <source>
        <dbReference type="Proteomes" id="UP000744769"/>
    </source>
</evidence>
<gene>
    <name evidence="2" type="ORF">G9U51_08280</name>
</gene>
<evidence type="ECO:0000256" key="1">
    <source>
        <dbReference type="SAM" id="MobiDB-lite"/>
    </source>
</evidence>
<feature type="region of interest" description="Disordered" evidence="1">
    <location>
        <begin position="1"/>
        <end position="35"/>
    </location>
</feature>
<evidence type="ECO:0000313" key="2">
    <source>
        <dbReference type="EMBL" id="NHN55772.1"/>
    </source>
</evidence>
<dbReference type="RefSeq" id="WP_166195901.1">
    <property type="nucleotide sequence ID" value="NZ_JAAOIV010000005.1"/>
</dbReference>
<protein>
    <recommendedName>
        <fullName evidence="4">Phage tail protein</fullName>
    </recommendedName>
</protein>
<keyword evidence="3" id="KW-1185">Reference proteome</keyword>
<proteinExistence type="predicted"/>
<evidence type="ECO:0008006" key="4">
    <source>
        <dbReference type="Google" id="ProtNLM"/>
    </source>
</evidence>
<feature type="compositionally biased region" description="Low complexity" evidence="1">
    <location>
        <begin position="17"/>
        <end position="35"/>
    </location>
</feature>